<evidence type="ECO:0000313" key="3">
    <source>
        <dbReference type="Proteomes" id="UP000243217"/>
    </source>
</evidence>
<comment type="caution">
    <text evidence="2">The sequence shown here is derived from an EMBL/GenBank/DDBJ whole genome shotgun (WGS) entry which is preliminary data.</text>
</comment>
<dbReference type="Proteomes" id="UP000243217">
    <property type="component" value="Unassembled WGS sequence"/>
</dbReference>
<gene>
    <name evidence="2" type="ORF">THRCLA_09581</name>
</gene>
<dbReference type="PANTHER" id="PTHR12242:SF22">
    <property type="entry name" value="OS02G0130600 PROTEIN"/>
    <property type="match status" value="1"/>
</dbReference>
<keyword evidence="1" id="KW-1133">Transmembrane helix</keyword>
<organism evidence="2 3">
    <name type="scientific">Thraustotheca clavata</name>
    <dbReference type="NCBI Taxonomy" id="74557"/>
    <lineage>
        <taxon>Eukaryota</taxon>
        <taxon>Sar</taxon>
        <taxon>Stramenopiles</taxon>
        <taxon>Oomycota</taxon>
        <taxon>Saprolegniomycetes</taxon>
        <taxon>Saprolegniales</taxon>
        <taxon>Achlyaceae</taxon>
        <taxon>Thraustotheca</taxon>
    </lineage>
</organism>
<feature type="transmembrane region" description="Helical" evidence="1">
    <location>
        <begin position="113"/>
        <end position="138"/>
    </location>
</feature>
<sequence length="263" mass="30935">MLWVEQVTGAFLLSVLIFCVISAQKLNQLELPRSVFSYSSPFAFYFHAIFRLSTLALYIIVLVKQFADYGITMISYYTIWNFILQMIYYIWAIKYQYTTAQSRYEPVTTTKEILYLNMLFDVCFSNSILVDIVFWAFLYYPGMSWYGYVEHGGNTIAFFVEFMCNHFLISRKSWFFTIFFAAIYSTFVWISYATWLDHEWPYFFLSMDTPYAPLWHFGIFGGHVLTFGGAIGLSKLKEYCLPDKQSVPVSFILPQAQNRISYV</sequence>
<reference evidence="2 3" key="1">
    <citation type="journal article" date="2014" name="Genome Biol. Evol.">
        <title>The secreted proteins of Achlya hypogyna and Thraustotheca clavata identify the ancestral oomycete secretome and reveal gene acquisitions by horizontal gene transfer.</title>
        <authorList>
            <person name="Misner I."/>
            <person name="Blouin N."/>
            <person name="Leonard G."/>
            <person name="Richards T.A."/>
            <person name="Lane C.E."/>
        </authorList>
    </citation>
    <scope>NUCLEOTIDE SEQUENCE [LARGE SCALE GENOMIC DNA]</scope>
    <source>
        <strain evidence="2 3">ATCC 34112</strain>
    </source>
</reference>
<keyword evidence="3" id="KW-1185">Reference proteome</keyword>
<dbReference type="GO" id="GO:0016020">
    <property type="term" value="C:membrane"/>
    <property type="evidence" value="ECO:0007669"/>
    <property type="project" value="TreeGrafter"/>
</dbReference>
<dbReference type="EMBL" id="JNBS01002661">
    <property type="protein sequence ID" value="OQR89787.1"/>
    <property type="molecule type" value="Genomic_DNA"/>
</dbReference>
<keyword evidence="1" id="KW-0812">Transmembrane</keyword>
<feature type="transmembrane region" description="Helical" evidence="1">
    <location>
        <begin position="214"/>
        <end position="234"/>
    </location>
</feature>
<proteinExistence type="predicted"/>
<accession>A0A1V9YVV0</accession>
<dbReference type="OrthoDB" id="64939at2759"/>
<evidence type="ECO:0000313" key="2">
    <source>
        <dbReference type="EMBL" id="OQR89787.1"/>
    </source>
</evidence>
<evidence type="ECO:0000256" key="1">
    <source>
        <dbReference type="SAM" id="Phobius"/>
    </source>
</evidence>
<keyword evidence="1" id="KW-0472">Membrane</keyword>
<feature type="transmembrane region" description="Helical" evidence="1">
    <location>
        <begin position="74"/>
        <end position="93"/>
    </location>
</feature>
<protein>
    <submittedName>
        <fullName evidence="2">Uncharacterized protein</fullName>
    </submittedName>
</protein>
<dbReference type="AlphaFoldDB" id="A0A1V9YVV0"/>
<dbReference type="PANTHER" id="PTHR12242">
    <property type="entry name" value="OS02G0130600 PROTEIN-RELATED"/>
    <property type="match status" value="1"/>
</dbReference>
<feature type="transmembrane region" description="Helical" evidence="1">
    <location>
        <begin position="42"/>
        <end position="62"/>
    </location>
</feature>
<name>A0A1V9YVV0_9STRA</name>
<feature type="transmembrane region" description="Helical" evidence="1">
    <location>
        <begin position="173"/>
        <end position="194"/>
    </location>
</feature>